<comment type="caution">
    <text evidence="2">The sequence shown here is derived from an EMBL/GenBank/DDBJ whole genome shotgun (WGS) entry which is preliminary data.</text>
</comment>
<evidence type="ECO:0000313" key="3">
    <source>
        <dbReference type="Proteomes" id="UP001501442"/>
    </source>
</evidence>
<dbReference type="InterPro" id="IPR029068">
    <property type="entry name" value="Glyas_Bleomycin-R_OHBP_Dase"/>
</dbReference>
<dbReference type="PROSITE" id="PS51819">
    <property type="entry name" value="VOC"/>
    <property type="match status" value="1"/>
</dbReference>
<evidence type="ECO:0000259" key="1">
    <source>
        <dbReference type="PROSITE" id="PS51819"/>
    </source>
</evidence>
<proteinExistence type="predicted"/>
<dbReference type="PANTHER" id="PTHR35908:SF1">
    <property type="entry name" value="CONSERVED PROTEIN"/>
    <property type="match status" value="1"/>
</dbReference>
<dbReference type="CDD" id="cd06587">
    <property type="entry name" value="VOC"/>
    <property type="match status" value="1"/>
</dbReference>
<accession>A0ABP8U1S2</accession>
<sequence>MLGEQADDTKGVIDMAVNAKLTAIIIDCAAPKALAEFYQNITGWPITHSDDDSAYLGGGPVQLAFQRVDGYEGPGWPDAAKHAHLDFAVADVDVATKELLASGATKPDYQPGEGQWTVLADPEGHLFCIAAA</sequence>
<dbReference type="RefSeq" id="WP_345429561.1">
    <property type="nucleotide sequence ID" value="NZ_BAABHK010000001.1"/>
</dbReference>
<protein>
    <submittedName>
        <fullName evidence="2">VOC family protein</fullName>
    </submittedName>
</protein>
<organism evidence="2 3">
    <name type="scientific">Actinoallomurus vinaceus</name>
    <dbReference type="NCBI Taxonomy" id="1080074"/>
    <lineage>
        <taxon>Bacteria</taxon>
        <taxon>Bacillati</taxon>
        <taxon>Actinomycetota</taxon>
        <taxon>Actinomycetes</taxon>
        <taxon>Streptosporangiales</taxon>
        <taxon>Thermomonosporaceae</taxon>
        <taxon>Actinoallomurus</taxon>
    </lineage>
</organism>
<dbReference type="SUPFAM" id="SSF54593">
    <property type="entry name" value="Glyoxalase/Bleomycin resistance protein/Dihydroxybiphenyl dioxygenase"/>
    <property type="match status" value="1"/>
</dbReference>
<gene>
    <name evidence="2" type="ORF">GCM10023196_011670</name>
</gene>
<dbReference type="Proteomes" id="UP001501442">
    <property type="component" value="Unassembled WGS sequence"/>
</dbReference>
<dbReference type="InterPro" id="IPR041581">
    <property type="entry name" value="Glyoxalase_6"/>
</dbReference>
<evidence type="ECO:0000313" key="2">
    <source>
        <dbReference type="EMBL" id="GAA4621821.1"/>
    </source>
</evidence>
<dbReference type="InterPro" id="IPR037523">
    <property type="entry name" value="VOC_core"/>
</dbReference>
<reference evidence="3" key="1">
    <citation type="journal article" date="2019" name="Int. J. Syst. Evol. Microbiol.">
        <title>The Global Catalogue of Microorganisms (GCM) 10K type strain sequencing project: providing services to taxonomists for standard genome sequencing and annotation.</title>
        <authorList>
            <consortium name="The Broad Institute Genomics Platform"/>
            <consortium name="The Broad Institute Genome Sequencing Center for Infectious Disease"/>
            <person name="Wu L."/>
            <person name="Ma J."/>
        </authorList>
    </citation>
    <scope>NUCLEOTIDE SEQUENCE [LARGE SCALE GENOMIC DNA]</scope>
    <source>
        <strain evidence="3">JCM 17939</strain>
    </source>
</reference>
<dbReference type="PANTHER" id="PTHR35908">
    <property type="entry name" value="HYPOTHETICAL FUSION PROTEIN"/>
    <property type="match status" value="1"/>
</dbReference>
<feature type="domain" description="VOC" evidence="1">
    <location>
        <begin position="20"/>
        <end position="132"/>
    </location>
</feature>
<name>A0ABP8U1S2_9ACTN</name>
<dbReference type="EMBL" id="BAABHK010000001">
    <property type="protein sequence ID" value="GAA4621821.1"/>
    <property type="molecule type" value="Genomic_DNA"/>
</dbReference>
<dbReference type="Pfam" id="PF18029">
    <property type="entry name" value="Glyoxalase_6"/>
    <property type="match status" value="1"/>
</dbReference>
<keyword evidence="3" id="KW-1185">Reference proteome</keyword>
<dbReference type="Gene3D" id="3.10.180.10">
    <property type="entry name" value="2,3-Dihydroxybiphenyl 1,2-Dioxygenase, domain 1"/>
    <property type="match status" value="1"/>
</dbReference>